<dbReference type="Proteomes" id="UP001194468">
    <property type="component" value="Unassembled WGS sequence"/>
</dbReference>
<keyword evidence="2" id="KW-1185">Reference proteome</keyword>
<sequence length="108" mass="11969">MTDKAGFRACESSRQGATAASTAVLLGLWWWCAMVRAFGDLVNVVVPGPMTAMHAVPVLRLAPRHSINNTGKSYYKLNLTGFIRDKQQYYTIQMARGVPLRPSSEHTE</sequence>
<name>A0AAD4GEJ7_BOLED</name>
<dbReference type="AlphaFoldDB" id="A0AAD4GEJ7"/>
<gene>
    <name evidence="1" type="ORF">L210DRAFT_112195</name>
</gene>
<proteinExistence type="predicted"/>
<organism evidence="1 2">
    <name type="scientific">Boletus edulis BED1</name>
    <dbReference type="NCBI Taxonomy" id="1328754"/>
    <lineage>
        <taxon>Eukaryota</taxon>
        <taxon>Fungi</taxon>
        <taxon>Dikarya</taxon>
        <taxon>Basidiomycota</taxon>
        <taxon>Agaricomycotina</taxon>
        <taxon>Agaricomycetes</taxon>
        <taxon>Agaricomycetidae</taxon>
        <taxon>Boletales</taxon>
        <taxon>Boletineae</taxon>
        <taxon>Boletaceae</taxon>
        <taxon>Boletoideae</taxon>
        <taxon>Boletus</taxon>
    </lineage>
</organism>
<reference evidence="1" key="2">
    <citation type="journal article" date="2020" name="Nat. Commun.">
        <title>Large-scale genome sequencing of mycorrhizal fungi provides insights into the early evolution of symbiotic traits.</title>
        <authorList>
            <person name="Miyauchi S."/>
            <person name="Kiss E."/>
            <person name="Kuo A."/>
            <person name="Drula E."/>
            <person name="Kohler A."/>
            <person name="Sanchez-Garcia M."/>
            <person name="Morin E."/>
            <person name="Andreopoulos B."/>
            <person name="Barry K.W."/>
            <person name="Bonito G."/>
            <person name="Buee M."/>
            <person name="Carver A."/>
            <person name="Chen C."/>
            <person name="Cichocki N."/>
            <person name="Clum A."/>
            <person name="Culley D."/>
            <person name="Crous P.W."/>
            <person name="Fauchery L."/>
            <person name="Girlanda M."/>
            <person name="Hayes R.D."/>
            <person name="Keri Z."/>
            <person name="LaButti K."/>
            <person name="Lipzen A."/>
            <person name="Lombard V."/>
            <person name="Magnuson J."/>
            <person name="Maillard F."/>
            <person name="Murat C."/>
            <person name="Nolan M."/>
            <person name="Ohm R.A."/>
            <person name="Pangilinan J."/>
            <person name="Pereira M.F."/>
            <person name="Perotto S."/>
            <person name="Peter M."/>
            <person name="Pfister S."/>
            <person name="Riley R."/>
            <person name="Sitrit Y."/>
            <person name="Stielow J.B."/>
            <person name="Szollosi G."/>
            <person name="Zifcakova L."/>
            <person name="Stursova M."/>
            <person name="Spatafora J.W."/>
            <person name="Tedersoo L."/>
            <person name="Vaario L.M."/>
            <person name="Yamada A."/>
            <person name="Yan M."/>
            <person name="Wang P."/>
            <person name="Xu J."/>
            <person name="Bruns T."/>
            <person name="Baldrian P."/>
            <person name="Vilgalys R."/>
            <person name="Dunand C."/>
            <person name="Henrissat B."/>
            <person name="Grigoriev I.V."/>
            <person name="Hibbett D."/>
            <person name="Nagy L.G."/>
            <person name="Martin F.M."/>
        </authorList>
    </citation>
    <scope>NUCLEOTIDE SEQUENCE</scope>
    <source>
        <strain evidence="1">BED1</strain>
    </source>
</reference>
<comment type="caution">
    <text evidence="1">The sequence shown here is derived from an EMBL/GenBank/DDBJ whole genome shotgun (WGS) entry which is preliminary data.</text>
</comment>
<evidence type="ECO:0000313" key="2">
    <source>
        <dbReference type="Proteomes" id="UP001194468"/>
    </source>
</evidence>
<protein>
    <submittedName>
        <fullName evidence="1">Uncharacterized protein</fullName>
    </submittedName>
</protein>
<evidence type="ECO:0000313" key="1">
    <source>
        <dbReference type="EMBL" id="KAF8438503.1"/>
    </source>
</evidence>
<dbReference type="EMBL" id="WHUW01000016">
    <property type="protein sequence ID" value="KAF8438503.1"/>
    <property type="molecule type" value="Genomic_DNA"/>
</dbReference>
<accession>A0AAD4GEJ7</accession>
<reference evidence="1" key="1">
    <citation type="submission" date="2019-10" db="EMBL/GenBank/DDBJ databases">
        <authorList>
            <consortium name="DOE Joint Genome Institute"/>
            <person name="Kuo A."/>
            <person name="Miyauchi S."/>
            <person name="Kiss E."/>
            <person name="Drula E."/>
            <person name="Kohler A."/>
            <person name="Sanchez-Garcia M."/>
            <person name="Andreopoulos B."/>
            <person name="Barry K.W."/>
            <person name="Bonito G."/>
            <person name="Buee M."/>
            <person name="Carver A."/>
            <person name="Chen C."/>
            <person name="Cichocki N."/>
            <person name="Clum A."/>
            <person name="Culley D."/>
            <person name="Crous P.W."/>
            <person name="Fauchery L."/>
            <person name="Girlanda M."/>
            <person name="Hayes R."/>
            <person name="Keri Z."/>
            <person name="LaButti K."/>
            <person name="Lipzen A."/>
            <person name="Lombard V."/>
            <person name="Magnuson J."/>
            <person name="Maillard F."/>
            <person name="Morin E."/>
            <person name="Murat C."/>
            <person name="Nolan M."/>
            <person name="Ohm R."/>
            <person name="Pangilinan J."/>
            <person name="Pereira M."/>
            <person name="Perotto S."/>
            <person name="Peter M."/>
            <person name="Riley R."/>
            <person name="Sitrit Y."/>
            <person name="Stielow B."/>
            <person name="Szollosi G."/>
            <person name="Zifcakova L."/>
            <person name="Stursova M."/>
            <person name="Spatafora J.W."/>
            <person name="Tedersoo L."/>
            <person name="Vaario L.-M."/>
            <person name="Yamada A."/>
            <person name="Yan M."/>
            <person name="Wang P."/>
            <person name="Xu J."/>
            <person name="Bruns T."/>
            <person name="Baldrian P."/>
            <person name="Vilgalys R."/>
            <person name="Henrissat B."/>
            <person name="Grigoriev I.V."/>
            <person name="Hibbett D."/>
            <person name="Nagy L.G."/>
            <person name="Martin F.M."/>
        </authorList>
    </citation>
    <scope>NUCLEOTIDE SEQUENCE</scope>
    <source>
        <strain evidence="1">BED1</strain>
    </source>
</reference>